<dbReference type="Gene3D" id="2.60.120.330">
    <property type="entry name" value="B-lactam Antibiotic, Isopenicillin N Synthase, Chain"/>
    <property type="match status" value="1"/>
</dbReference>
<evidence type="ECO:0000256" key="1">
    <source>
        <dbReference type="ARBA" id="ARBA00022723"/>
    </source>
</evidence>
<keyword evidence="1 4" id="KW-0479">Metal-binding</keyword>
<proteinExistence type="inferred from homology"/>
<organism evidence="7 8">
    <name type="scientific">Chlorella vulgaris</name>
    <name type="common">Green alga</name>
    <dbReference type="NCBI Taxonomy" id="3077"/>
    <lineage>
        <taxon>Eukaryota</taxon>
        <taxon>Viridiplantae</taxon>
        <taxon>Chlorophyta</taxon>
        <taxon>core chlorophytes</taxon>
        <taxon>Trebouxiophyceae</taxon>
        <taxon>Chlorellales</taxon>
        <taxon>Chlorellaceae</taxon>
        <taxon>Chlorella clade</taxon>
        <taxon>Chlorella</taxon>
    </lineage>
</organism>
<reference evidence="7" key="2">
    <citation type="submission" date="2020-11" db="EMBL/GenBank/DDBJ databases">
        <authorList>
            <person name="Cecchin M."/>
            <person name="Marcolungo L."/>
            <person name="Rossato M."/>
            <person name="Girolomoni L."/>
            <person name="Cosentino E."/>
            <person name="Cuine S."/>
            <person name="Li-Beisson Y."/>
            <person name="Delledonne M."/>
            <person name="Ballottari M."/>
        </authorList>
    </citation>
    <scope>NUCLEOTIDE SEQUENCE</scope>
    <source>
        <strain evidence="7">211/11P</strain>
        <tissue evidence="7">Whole cell</tissue>
    </source>
</reference>
<feature type="domain" description="Fe2OG dioxygenase" evidence="6">
    <location>
        <begin position="204"/>
        <end position="303"/>
    </location>
</feature>
<comment type="similarity">
    <text evidence="4">Belongs to the iron/ascorbate-dependent oxidoreductase family.</text>
</comment>
<dbReference type="PROSITE" id="PS51471">
    <property type="entry name" value="FE2OG_OXY"/>
    <property type="match status" value="1"/>
</dbReference>
<evidence type="ECO:0000256" key="5">
    <source>
        <dbReference type="SAM" id="MobiDB-lite"/>
    </source>
</evidence>
<protein>
    <recommendedName>
        <fullName evidence="6">Fe2OG dioxygenase domain-containing protein</fullName>
    </recommendedName>
</protein>
<accession>A0A9D4TYY8</accession>
<dbReference type="OrthoDB" id="288590at2759"/>
<dbReference type="GO" id="GO:0016491">
    <property type="term" value="F:oxidoreductase activity"/>
    <property type="evidence" value="ECO:0007669"/>
    <property type="project" value="UniProtKB-KW"/>
</dbReference>
<dbReference type="EMBL" id="SIDB01000001">
    <property type="protein sequence ID" value="KAI3438514.1"/>
    <property type="molecule type" value="Genomic_DNA"/>
</dbReference>
<dbReference type="AlphaFoldDB" id="A0A9D4TYY8"/>
<dbReference type="FunFam" id="2.60.120.330:FF:000006">
    <property type="entry name" value="2-oxoglutarate-Fe(II) type oxidoreductase hxnY"/>
    <property type="match status" value="1"/>
</dbReference>
<name>A0A9D4TYY8_CHLVU</name>
<feature type="compositionally biased region" description="Polar residues" evidence="5">
    <location>
        <begin position="1"/>
        <end position="11"/>
    </location>
</feature>
<feature type="region of interest" description="Disordered" evidence="5">
    <location>
        <begin position="1"/>
        <end position="25"/>
    </location>
</feature>
<evidence type="ECO:0000256" key="2">
    <source>
        <dbReference type="ARBA" id="ARBA00023002"/>
    </source>
</evidence>
<keyword evidence="8" id="KW-1185">Reference proteome</keyword>
<gene>
    <name evidence="7" type="ORF">D9Q98_000942</name>
</gene>
<evidence type="ECO:0000313" key="8">
    <source>
        <dbReference type="Proteomes" id="UP001055712"/>
    </source>
</evidence>
<dbReference type="GO" id="GO:0046872">
    <property type="term" value="F:metal ion binding"/>
    <property type="evidence" value="ECO:0007669"/>
    <property type="project" value="UniProtKB-KW"/>
</dbReference>
<evidence type="ECO:0000256" key="4">
    <source>
        <dbReference type="RuleBase" id="RU003682"/>
    </source>
</evidence>
<dbReference type="Pfam" id="PF03171">
    <property type="entry name" value="2OG-FeII_Oxy"/>
    <property type="match status" value="1"/>
</dbReference>
<keyword evidence="3 4" id="KW-0408">Iron</keyword>
<dbReference type="PRINTS" id="PR00682">
    <property type="entry name" value="IPNSYNTHASE"/>
</dbReference>
<dbReference type="PANTHER" id="PTHR47990">
    <property type="entry name" value="2-OXOGLUTARATE (2OG) AND FE(II)-DEPENDENT OXYGENASE SUPERFAMILY PROTEIN-RELATED"/>
    <property type="match status" value="1"/>
</dbReference>
<dbReference type="Pfam" id="PF14226">
    <property type="entry name" value="DIOX_N"/>
    <property type="match status" value="1"/>
</dbReference>
<dbReference type="InterPro" id="IPR044861">
    <property type="entry name" value="IPNS-like_FE2OG_OXY"/>
</dbReference>
<dbReference type="InterPro" id="IPR005123">
    <property type="entry name" value="Oxoglu/Fe-dep_dioxygenase_dom"/>
</dbReference>
<dbReference type="InterPro" id="IPR027443">
    <property type="entry name" value="IPNS-like_sf"/>
</dbReference>
<evidence type="ECO:0000259" key="6">
    <source>
        <dbReference type="PROSITE" id="PS51471"/>
    </source>
</evidence>
<dbReference type="InterPro" id="IPR026992">
    <property type="entry name" value="DIOX_N"/>
</dbReference>
<keyword evidence="2 4" id="KW-0560">Oxidoreductase</keyword>
<dbReference type="SUPFAM" id="SSF51197">
    <property type="entry name" value="Clavaminate synthase-like"/>
    <property type="match status" value="1"/>
</dbReference>
<evidence type="ECO:0000313" key="7">
    <source>
        <dbReference type="EMBL" id="KAI3438514.1"/>
    </source>
</evidence>
<dbReference type="Proteomes" id="UP001055712">
    <property type="component" value="Unassembled WGS sequence"/>
</dbReference>
<sequence>MGLLQSASLSGQAGADGNHDGKLASAPPVAASQAATALAVPVVSLAASEEEAAAVLHQACLEHGFFYLCDHGIPEELIADTFKQQRAFFELCIEQKLAVAADSNYRGYTPMAEETLDPGRSRRGDTHEGLYFGREVAADSPEAQLPLHGPNQWPAEELLPGYRATTEAYQAAVAQLGFRLLRLLGIGLGLGADYFQPFFTHPMYFLRPLHYSAERSDEAAGLFAAGAHSDYGMLTLLCTDDVPGLQICTDGATWRPVPPLPGHLIVNLGDMLCRWTNGKYKSTVHRVINSGRERFSLPFFFEPNFDARVEALPQFLKAGQPPLFPPTTAGQHLLDKYHSTHAGYGQAAGTEAPAGEA</sequence>
<comment type="caution">
    <text evidence="7">The sequence shown here is derived from an EMBL/GenBank/DDBJ whole genome shotgun (WGS) entry which is preliminary data.</text>
</comment>
<reference evidence="7" key="1">
    <citation type="journal article" date="2019" name="Plant J.">
        <title>Chlorella vulgaris genome assembly and annotation reveals the molecular basis for metabolic acclimation to high light conditions.</title>
        <authorList>
            <person name="Cecchin M."/>
            <person name="Marcolungo L."/>
            <person name="Rossato M."/>
            <person name="Girolomoni L."/>
            <person name="Cosentino E."/>
            <person name="Cuine S."/>
            <person name="Li-Beisson Y."/>
            <person name="Delledonne M."/>
            <person name="Ballottari M."/>
        </authorList>
    </citation>
    <scope>NUCLEOTIDE SEQUENCE</scope>
    <source>
        <strain evidence="7">211/11P</strain>
    </source>
</reference>
<dbReference type="InterPro" id="IPR050231">
    <property type="entry name" value="Iron_ascorbate_oxido_reductase"/>
</dbReference>
<evidence type="ECO:0000256" key="3">
    <source>
        <dbReference type="ARBA" id="ARBA00023004"/>
    </source>
</evidence>